<feature type="signal peptide" evidence="2">
    <location>
        <begin position="1"/>
        <end position="18"/>
    </location>
</feature>
<name>A0A0C3HMT2_OIDMZ</name>
<evidence type="ECO:0000256" key="1">
    <source>
        <dbReference type="ARBA" id="ARBA00023157"/>
    </source>
</evidence>
<keyword evidence="1 2" id="KW-1015">Disulfide bond</keyword>
<dbReference type="Pfam" id="PF01185">
    <property type="entry name" value="Hydrophobin"/>
    <property type="match status" value="1"/>
</dbReference>
<dbReference type="GO" id="GO:0005199">
    <property type="term" value="F:structural constituent of cell wall"/>
    <property type="evidence" value="ECO:0007669"/>
    <property type="project" value="InterPro"/>
</dbReference>
<evidence type="ECO:0000256" key="2">
    <source>
        <dbReference type="RuleBase" id="RU365009"/>
    </source>
</evidence>
<dbReference type="Proteomes" id="UP000054321">
    <property type="component" value="Unassembled WGS sequence"/>
</dbReference>
<evidence type="ECO:0000313" key="3">
    <source>
        <dbReference type="EMBL" id="KIN04345.1"/>
    </source>
</evidence>
<dbReference type="AlphaFoldDB" id="A0A0C3HMT2"/>
<dbReference type="HOGENOM" id="CLU_164195_0_0_1"/>
<feature type="chain" id="PRO_5013988465" description="Hydrophobin" evidence="2">
    <location>
        <begin position="19"/>
        <end position="120"/>
    </location>
</feature>
<keyword evidence="2" id="KW-0134">Cell wall</keyword>
<gene>
    <name evidence="3" type="ORF">OIDMADRAFT_143769</name>
</gene>
<dbReference type="SMART" id="SM00075">
    <property type="entry name" value="HYDRO"/>
    <property type="match status" value="1"/>
</dbReference>
<dbReference type="InParanoid" id="A0A0C3HMT2"/>
<keyword evidence="2" id="KW-0964">Secreted</keyword>
<comment type="similarity">
    <text evidence="2">Belongs to the fungal hydrophobin family.</text>
</comment>
<keyword evidence="4" id="KW-1185">Reference proteome</keyword>
<keyword evidence="2" id="KW-0732">Signal</keyword>
<dbReference type="EMBL" id="KN832873">
    <property type="protein sequence ID" value="KIN04345.1"/>
    <property type="molecule type" value="Genomic_DNA"/>
</dbReference>
<sequence>MQVPTILTLLTFAFAAVAMPSKNVERGGQPMVGPGGNAVCGNGQVISCCNTNSVSNGAGGLLGLGGALDGVLGGSCSPLNVAILAVLVPVEKACGDNQAACCTGDQSGLVNLACTNVGVL</sequence>
<reference evidence="4" key="2">
    <citation type="submission" date="2015-01" db="EMBL/GenBank/DDBJ databases">
        <title>Evolutionary Origins and Diversification of the Mycorrhizal Mutualists.</title>
        <authorList>
            <consortium name="DOE Joint Genome Institute"/>
            <consortium name="Mycorrhizal Genomics Consortium"/>
            <person name="Kohler A."/>
            <person name="Kuo A."/>
            <person name="Nagy L.G."/>
            <person name="Floudas D."/>
            <person name="Copeland A."/>
            <person name="Barry K.W."/>
            <person name="Cichocki N."/>
            <person name="Veneault-Fourrey C."/>
            <person name="LaButti K."/>
            <person name="Lindquist E.A."/>
            <person name="Lipzen A."/>
            <person name="Lundell T."/>
            <person name="Morin E."/>
            <person name="Murat C."/>
            <person name="Riley R."/>
            <person name="Ohm R."/>
            <person name="Sun H."/>
            <person name="Tunlid A."/>
            <person name="Henrissat B."/>
            <person name="Grigoriev I.V."/>
            <person name="Hibbett D.S."/>
            <person name="Martin F."/>
        </authorList>
    </citation>
    <scope>NUCLEOTIDE SEQUENCE [LARGE SCALE GENOMIC DNA]</scope>
    <source>
        <strain evidence="4">Zn</strain>
    </source>
</reference>
<dbReference type="OrthoDB" id="3591089at2759"/>
<dbReference type="InterPro" id="IPR001338">
    <property type="entry name" value="Class_I_Hydrophobin"/>
</dbReference>
<reference evidence="3 4" key="1">
    <citation type="submission" date="2014-04" db="EMBL/GenBank/DDBJ databases">
        <authorList>
            <consortium name="DOE Joint Genome Institute"/>
            <person name="Kuo A."/>
            <person name="Martino E."/>
            <person name="Perotto S."/>
            <person name="Kohler A."/>
            <person name="Nagy L.G."/>
            <person name="Floudas D."/>
            <person name="Copeland A."/>
            <person name="Barry K.W."/>
            <person name="Cichocki N."/>
            <person name="Veneault-Fourrey C."/>
            <person name="LaButti K."/>
            <person name="Lindquist E.A."/>
            <person name="Lipzen A."/>
            <person name="Lundell T."/>
            <person name="Morin E."/>
            <person name="Murat C."/>
            <person name="Sun H."/>
            <person name="Tunlid A."/>
            <person name="Henrissat B."/>
            <person name="Grigoriev I.V."/>
            <person name="Hibbett D.S."/>
            <person name="Martin F."/>
            <person name="Nordberg H.P."/>
            <person name="Cantor M.N."/>
            <person name="Hua S.X."/>
        </authorList>
    </citation>
    <scope>NUCLEOTIDE SEQUENCE [LARGE SCALE GENOMIC DNA]</scope>
    <source>
        <strain evidence="3 4">Zn</strain>
    </source>
</reference>
<dbReference type="GO" id="GO:0009277">
    <property type="term" value="C:fungal-type cell wall"/>
    <property type="evidence" value="ECO:0007669"/>
    <property type="project" value="InterPro"/>
</dbReference>
<protein>
    <recommendedName>
        <fullName evidence="2">Hydrophobin</fullName>
    </recommendedName>
</protein>
<accession>A0A0C3HMT2</accession>
<organism evidence="3 4">
    <name type="scientific">Oidiodendron maius (strain Zn)</name>
    <dbReference type="NCBI Taxonomy" id="913774"/>
    <lineage>
        <taxon>Eukaryota</taxon>
        <taxon>Fungi</taxon>
        <taxon>Dikarya</taxon>
        <taxon>Ascomycota</taxon>
        <taxon>Pezizomycotina</taxon>
        <taxon>Leotiomycetes</taxon>
        <taxon>Leotiomycetes incertae sedis</taxon>
        <taxon>Myxotrichaceae</taxon>
        <taxon>Oidiodendron</taxon>
    </lineage>
</organism>
<evidence type="ECO:0000313" key="4">
    <source>
        <dbReference type="Proteomes" id="UP000054321"/>
    </source>
</evidence>
<comment type="subcellular location">
    <subcellularLocation>
        <location evidence="2">Secreted</location>
        <location evidence="2">Cell wall</location>
    </subcellularLocation>
</comment>
<proteinExistence type="inferred from homology"/>